<reference evidence="3" key="1">
    <citation type="journal article" date="2014" name="Int. J. Syst. Evol. Microbiol.">
        <title>Complete genome sequence of Corynebacterium casei LMG S-19264T (=DSM 44701T), isolated from a smear-ripened cheese.</title>
        <authorList>
            <consortium name="US DOE Joint Genome Institute (JGI-PGF)"/>
            <person name="Walter F."/>
            <person name="Albersmeier A."/>
            <person name="Kalinowski J."/>
            <person name="Ruckert C."/>
        </authorList>
    </citation>
    <scope>NUCLEOTIDE SEQUENCE</scope>
    <source>
        <strain evidence="3">JCM 11219</strain>
    </source>
</reference>
<dbReference type="RefSeq" id="WP_188603167.1">
    <property type="nucleotide sequence ID" value="NZ_AP026830.1"/>
</dbReference>
<dbReference type="EMBL" id="BMNM01000004">
    <property type="protein sequence ID" value="GGI77148.1"/>
    <property type="molecule type" value="Genomic_DNA"/>
</dbReference>
<keyword evidence="1" id="KW-0812">Transmembrane</keyword>
<reference evidence="3" key="2">
    <citation type="submission" date="2020-09" db="EMBL/GenBank/DDBJ databases">
        <authorList>
            <person name="Sun Q."/>
            <person name="Ohkuma M."/>
        </authorList>
    </citation>
    <scope>NUCLEOTIDE SEQUENCE</scope>
    <source>
        <strain evidence="3">JCM 11219</strain>
    </source>
</reference>
<evidence type="ECO:0000313" key="3">
    <source>
        <dbReference type="EMBL" id="GGI77148.1"/>
    </source>
</evidence>
<evidence type="ECO:0000313" key="4">
    <source>
        <dbReference type="Proteomes" id="UP000657075"/>
    </source>
</evidence>
<accession>A0A830E303</accession>
<sequence>MSSGKDKVSMIVFSGTEDKLIPVGVISQAAAALGYEVNIFFTGWAMFKLLKNPTPPIWPKEFEQFAPRLQEGMARIKAPTWLDMLREAKGMGAKVYVCSMMSAAAGLKREDFDPELVDDVVGVTTFLEMAKGGQVLFI</sequence>
<dbReference type="Gene3D" id="3.40.1260.10">
    <property type="entry name" value="DsrEFH-like"/>
    <property type="match status" value="1"/>
</dbReference>
<name>A0A830E303_9CREN</name>
<dbReference type="Proteomes" id="UP000657075">
    <property type="component" value="Unassembled WGS sequence"/>
</dbReference>
<organism evidence="3 4">
    <name type="scientific">Vulcanisaeta souniana JCM 11219</name>
    <dbReference type="NCBI Taxonomy" id="1293586"/>
    <lineage>
        <taxon>Archaea</taxon>
        <taxon>Thermoproteota</taxon>
        <taxon>Thermoprotei</taxon>
        <taxon>Thermoproteales</taxon>
        <taxon>Thermoproteaceae</taxon>
        <taxon>Vulcanisaeta</taxon>
    </lineage>
</organism>
<keyword evidence="5" id="KW-1185">Reference proteome</keyword>
<proteinExistence type="predicted"/>
<dbReference type="OrthoDB" id="69354at2157"/>
<dbReference type="AlphaFoldDB" id="A0A830E303"/>
<keyword evidence="1" id="KW-1133">Transmembrane helix</keyword>
<feature type="transmembrane region" description="Helical" evidence="1">
    <location>
        <begin position="20"/>
        <end position="41"/>
    </location>
</feature>
<keyword evidence="1" id="KW-0472">Membrane</keyword>
<reference evidence="2" key="4">
    <citation type="journal article" date="2023" name="Microbiol. Resour. Announc.">
        <title>Complete Genome Sequence of Vulcanisaeta souniana Strain IC-059, a Hyperthermophilic Archaeon Isolated from Hot Spring Water in Japan.</title>
        <authorList>
            <person name="Kato S."/>
            <person name="Itoh T."/>
            <person name="Wu L."/>
            <person name="Ma J."/>
            <person name="Ohkuma M."/>
        </authorList>
    </citation>
    <scope>NUCLEOTIDE SEQUENCE</scope>
    <source>
        <strain evidence="2">JCM 11219</strain>
    </source>
</reference>
<dbReference type="PANTHER" id="PTHR34655">
    <property type="entry name" value="CONSERVED WITHIN P. AEROPHILUM"/>
    <property type="match status" value="1"/>
</dbReference>
<evidence type="ECO:0000313" key="2">
    <source>
        <dbReference type="EMBL" id="BDR93443.1"/>
    </source>
</evidence>
<protein>
    <submittedName>
        <fullName evidence="3">Peroxiredoxin</fullName>
    </submittedName>
</protein>
<dbReference type="GeneID" id="76208074"/>
<dbReference type="EMBL" id="AP026830">
    <property type="protein sequence ID" value="BDR93443.1"/>
    <property type="molecule type" value="Genomic_DNA"/>
</dbReference>
<dbReference type="PANTHER" id="PTHR34655:SF2">
    <property type="entry name" value="PEROXIREDOXIN FAMILY PROTEIN"/>
    <property type="match status" value="1"/>
</dbReference>
<dbReference type="InterPro" id="IPR003787">
    <property type="entry name" value="Sulphur_relay_DsrE/F-like"/>
</dbReference>
<dbReference type="Pfam" id="PF02635">
    <property type="entry name" value="DsrE"/>
    <property type="match status" value="1"/>
</dbReference>
<dbReference type="Proteomes" id="UP001060771">
    <property type="component" value="Chromosome"/>
</dbReference>
<gene>
    <name evidence="3" type="ORF">GCM10007112_12460</name>
    <name evidence="2" type="ORF">Vsou_25360</name>
</gene>
<dbReference type="SUPFAM" id="SSF75169">
    <property type="entry name" value="DsrEFH-like"/>
    <property type="match status" value="1"/>
</dbReference>
<reference evidence="5" key="3">
    <citation type="submission" date="2022-09" db="EMBL/GenBank/DDBJ databases">
        <title>Complete genome sequence of Vulcanisaeta souniana.</title>
        <authorList>
            <person name="Kato S."/>
            <person name="Itoh T."/>
            <person name="Ohkuma M."/>
        </authorList>
    </citation>
    <scope>NUCLEOTIDE SEQUENCE [LARGE SCALE GENOMIC DNA]</scope>
    <source>
        <strain evidence="5">JCM 11219</strain>
    </source>
</reference>
<dbReference type="InterPro" id="IPR027396">
    <property type="entry name" value="DsrEFH-like"/>
</dbReference>
<evidence type="ECO:0000256" key="1">
    <source>
        <dbReference type="SAM" id="Phobius"/>
    </source>
</evidence>
<evidence type="ECO:0000313" key="5">
    <source>
        <dbReference type="Proteomes" id="UP001060771"/>
    </source>
</evidence>